<comment type="caution">
    <text evidence="7">The sequence shown here is derived from an EMBL/GenBank/DDBJ whole genome shotgun (WGS) entry which is preliminary data.</text>
</comment>
<evidence type="ECO:0000256" key="4">
    <source>
        <dbReference type="ARBA" id="ARBA00022827"/>
    </source>
</evidence>
<dbReference type="PANTHER" id="PTHR10961">
    <property type="entry name" value="PEROXISOMAL SARCOSINE OXIDASE"/>
    <property type="match status" value="1"/>
</dbReference>
<gene>
    <name evidence="7" type="ORF">EST38_g3835</name>
</gene>
<name>A0A4Q2DPR1_9AGAR</name>
<proteinExistence type="inferred from homology"/>
<dbReference type="STRING" id="2316362.A0A4Q2DPR1"/>
<evidence type="ECO:0000313" key="7">
    <source>
        <dbReference type="EMBL" id="RXW22013.1"/>
    </source>
</evidence>
<dbReference type="SUPFAM" id="SSF51905">
    <property type="entry name" value="FAD/NAD(P)-binding domain"/>
    <property type="match status" value="1"/>
</dbReference>
<reference evidence="7 8" key="1">
    <citation type="submission" date="2019-01" db="EMBL/GenBank/DDBJ databases">
        <title>Draft genome sequence of Psathyrella aberdarensis IHI B618.</title>
        <authorList>
            <person name="Buettner E."/>
            <person name="Kellner H."/>
        </authorList>
    </citation>
    <scope>NUCLEOTIDE SEQUENCE [LARGE SCALE GENOMIC DNA]</scope>
    <source>
        <strain evidence="7 8">IHI B618</strain>
    </source>
</reference>
<comment type="similarity">
    <text evidence="2">Belongs to the MSOX/MTOX family.</text>
</comment>
<dbReference type="OrthoDB" id="2219495at2759"/>
<evidence type="ECO:0000256" key="5">
    <source>
        <dbReference type="ARBA" id="ARBA00023002"/>
    </source>
</evidence>
<comment type="cofactor">
    <cofactor evidence="1">
        <name>FAD</name>
        <dbReference type="ChEBI" id="CHEBI:57692"/>
    </cofactor>
</comment>
<keyword evidence="8" id="KW-1185">Reference proteome</keyword>
<evidence type="ECO:0000256" key="1">
    <source>
        <dbReference type="ARBA" id="ARBA00001974"/>
    </source>
</evidence>
<keyword evidence="5" id="KW-0560">Oxidoreductase</keyword>
<dbReference type="InterPro" id="IPR045170">
    <property type="entry name" value="MTOX"/>
</dbReference>
<evidence type="ECO:0000256" key="2">
    <source>
        <dbReference type="ARBA" id="ARBA00010989"/>
    </source>
</evidence>
<keyword evidence="3" id="KW-0285">Flavoprotein</keyword>
<dbReference type="AlphaFoldDB" id="A0A4Q2DPR1"/>
<evidence type="ECO:0000256" key="3">
    <source>
        <dbReference type="ARBA" id="ARBA00022630"/>
    </source>
</evidence>
<evidence type="ECO:0000259" key="6">
    <source>
        <dbReference type="Pfam" id="PF01266"/>
    </source>
</evidence>
<evidence type="ECO:0000313" key="8">
    <source>
        <dbReference type="Proteomes" id="UP000290288"/>
    </source>
</evidence>
<dbReference type="GO" id="GO:0050660">
    <property type="term" value="F:flavin adenine dinucleotide binding"/>
    <property type="evidence" value="ECO:0007669"/>
    <property type="project" value="InterPro"/>
</dbReference>
<dbReference type="SUPFAM" id="SSF54373">
    <property type="entry name" value="FAD-linked reductases, C-terminal domain"/>
    <property type="match status" value="1"/>
</dbReference>
<dbReference type="PANTHER" id="PTHR10961:SF46">
    <property type="entry name" value="PEROXISOMAL SARCOSINE OXIDASE"/>
    <property type="match status" value="1"/>
</dbReference>
<organism evidence="7 8">
    <name type="scientific">Candolleomyces aberdarensis</name>
    <dbReference type="NCBI Taxonomy" id="2316362"/>
    <lineage>
        <taxon>Eukaryota</taxon>
        <taxon>Fungi</taxon>
        <taxon>Dikarya</taxon>
        <taxon>Basidiomycota</taxon>
        <taxon>Agaricomycotina</taxon>
        <taxon>Agaricomycetes</taxon>
        <taxon>Agaricomycetidae</taxon>
        <taxon>Agaricales</taxon>
        <taxon>Agaricineae</taxon>
        <taxon>Psathyrellaceae</taxon>
        <taxon>Candolleomyces</taxon>
    </lineage>
</organism>
<dbReference type="Pfam" id="PF01266">
    <property type="entry name" value="DAO"/>
    <property type="match status" value="1"/>
</dbReference>
<keyword evidence="4" id="KW-0274">FAD</keyword>
<dbReference type="InterPro" id="IPR006076">
    <property type="entry name" value="FAD-dep_OxRdtase"/>
</dbReference>
<sequence length="470" mass="50934">MTATTDRILVVGCGCFGVSTAYHLLKRGYRNITLLDRSPELPAPDAASNDINRSTSNYVALVDPATYASLLPPISMVVWLIVVRSSYPDKFYCDLTREAISLWRNKAEWGDAYHESGVVVLGPRSPISSNDQHSPTNDEDSYYAYGSYTNDLASGANVQLLESSDAIRSVFPEGIRTAAFEGQFAYLNKDGGWAFAGKGLQIMLRHVVELGATVLPGKQVKGLVRDGSSGRTTGVDCYDGSKYEADLVIVATGSWTPSAFPDLHLDESCLATGQCVSMIQLTAEEAAKYQDCPVVLDFKSGFYVFPPNEDNIVKMAIHSAGWVHPINGISTPRTSSSDPENGSAIPKAGLNELREQIRQVYPDLAEKPFSATRLCWYNDSPDGDWVISKYPGDEGLVFATAGSGHAFKFLPIIGSIVADLIEDKLAAPLVSKFAINRPTAGPDRSRQGQTRKLEIDQLCSAVDLAPTRAS</sequence>
<dbReference type="EMBL" id="SDEE01000087">
    <property type="protein sequence ID" value="RXW22013.1"/>
    <property type="molecule type" value="Genomic_DNA"/>
</dbReference>
<protein>
    <recommendedName>
        <fullName evidence="6">FAD dependent oxidoreductase domain-containing protein</fullName>
    </recommendedName>
</protein>
<dbReference type="Gene3D" id="3.50.50.60">
    <property type="entry name" value="FAD/NAD(P)-binding domain"/>
    <property type="match status" value="1"/>
</dbReference>
<dbReference type="Proteomes" id="UP000290288">
    <property type="component" value="Unassembled WGS sequence"/>
</dbReference>
<dbReference type="InterPro" id="IPR036188">
    <property type="entry name" value="FAD/NAD-bd_sf"/>
</dbReference>
<dbReference type="GO" id="GO:0008115">
    <property type="term" value="F:sarcosine oxidase activity"/>
    <property type="evidence" value="ECO:0007669"/>
    <property type="project" value="TreeGrafter"/>
</dbReference>
<feature type="domain" description="FAD dependent oxidoreductase" evidence="6">
    <location>
        <begin position="7"/>
        <end position="420"/>
    </location>
</feature>
<accession>A0A4Q2DPR1</accession>
<dbReference type="Gene3D" id="3.30.9.10">
    <property type="entry name" value="D-Amino Acid Oxidase, subunit A, domain 2"/>
    <property type="match status" value="1"/>
</dbReference>